<organism evidence="3 4">
    <name type="scientific">Candidatus Shapirobacteria bacterium GW2011_GWE1_38_10</name>
    <dbReference type="NCBI Taxonomy" id="1618488"/>
    <lineage>
        <taxon>Bacteria</taxon>
        <taxon>Candidatus Shapironibacteriota</taxon>
    </lineage>
</organism>
<accession>A0A0G0IIJ0</accession>
<sequence>MPCHGGRSGKEPDENQRKKFLFKNQRRFTMATEAEQKKKRHDAGIKGAETRRANRIAAENRAKEQKTNSSRNLGWLPWVLLGLFILGMLLWHPWTVPTAPTATETPVVSSTEVPIVVATEAPKATEVVTTEVPVVATEAPVVETPIVACETIEVSKDNGVTWENAGLSLETESVYDIGKRVTFTNRSVLVPNKAYNEELSDLELQTVENTWLDVRFNACDTEAVVFSHGFEMNNTIFNGGVLFNLKGEQQIRIRNGEVVLWYDIPHRDKDLGRIIDQIKVGNFDIHGPLALAVADRLKDVKVVADYLATRPDIRIVILP</sequence>
<evidence type="ECO:0000313" key="3">
    <source>
        <dbReference type="EMBL" id="KKQ50825.1"/>
    </source>
</evidence>
<evidence type="ECO:0000313" key="4">
    <source>
        <dbReference type="Proteomes" id="UP000034231"/>
    </source>
</evidence>
<feature type="compositionally biased region" description="Basic and acidic residues" evidence="1">
    <location>
        <begin position="8"/>
        <end position="17"/>
    </location>
</feature>
<keyword evidence="2" id="KW-1133">Transmembrane helix</keyword>
<dbReference type="Proteomes" id="UP000034231">
    <property type="component" value="Unassembled WGS sequence"/>
</dbReference>
<dbReference type="AlphaFoldDB" id="A0A0G0IIJ0"/>
<evidence type="ECO:0000256" key="1">
    <source>
        <dbReference type="SAM" id="MobiDB-lite"/>
    </source>
</evidence>
<dbReference type="EMBL" id="LBTX01000001">
    <property type="protein sequence ID" value="KKQ50825.1"/>
    <property type="molecule type" value="Genomic_DNA"/>
</dbReference>
<keyword evidence="2" id="KW-0472">Membrane</keyword>
<proteinExistence type="predicted"/>
<comment type="caution">
    <text evidence="3">The sequence shown here is derived from an EMBL/GenBank/DDBJ whole genome shotgun (WGS) entry which is preliminary data.</text>
</comment>
<keyword evidence="2" id="KW-0812">Transmembrane</keyword>
<feature type="transmembrane region" description="Helical" evidence="2">
    <location>
        <begin position="73"/>
        <end position="94"/>
    </location>
</feature>
<evidence type="ECO:0000256" key="2">
    <source>
        <dbReference type="SAM" id="Phobius"/>
    </source>
</evidence>
<name>A0A0G0IIJ0_9BACT</name>
<gene>
    <name evidence="3" type="ORF">US68_C0001G0024</name>
</gene>
<reference evidence="3 4" key="1">
    <citation type="journal article" date="2015" name="Nature">
        <title>rRNA introns, odd ribosomes, and small enigmatic genomes across a large radiation of phyla.</title>
        <authorList>
            <person name="Brown C.T."/>
            <person name="Hug L.A."/>
            <person name="Thomas B.C."/>
            <person name="Sharon I."/>
            <person name="Castelle C.J."/>
            <person name="Singh A."/>
            <person name="Wilkins M.J."/>
            <person name="Williams K.H."/>
            <person name="Banfield J.F."/>
        </authorList>
    </citation>
    <scope>NUCLEOTIDE SEQUENCE [LARGE SCALE GENOMIC DNA]</scope>
</reference>
<feature type="region of interest" description="Disordered" evidence="1">
    <location>
        <begin position="1"/>
        <end position="22"/>
    </location>
</feature>
<protein>
    <submittedName>
        <fullName evidence="3">Uncharacterized protein</fullName>
    </submittedName>
</protein>